<reference evidence="6 7" key="1">
    <citation type="submission" date="2013-01" db="EMBL/GenBank/DDBJ databases">
        <title>The Genome Sequence of Clostridium clostridioforme 90A8.</title>
        <authorList>
            <consortium name="The Broad Institute Genome Sequencing Platform"/>
            <person name="Earl A."/>
            <person name="Ward D."/>
            <person name="Feldgarden M."/>
            <person name="Gevers D."/>
            <person name="Courvalin P."/>
            <person name="Lambert T."/>
            <person name="Walker B."/>
            <person name="Young S.K."/>
            <person name="Zeng Q."/>
            <person name="Gargeya S."/>
            <person name="Fitzgerald M."/>
            <person name="Haas B."/>
            <person name="Abouelleil A."/>
            <person name="Alvarado L."/>
            <person name="Arachchi H.M."/>
            <person name="Berlin A.M."/>
            <person name="Chapman S.B."/>
            <person name="Dewar J."/>
            <person name="Goldberg J."/>
            <person name="Griggs A."/>
            <person name="Gujja S."/>
            <person name="Hansen M."/>
            <person name="Howarth C."/>
            <person name="Imamovic A."/>
            <person name="Larimer J."/>
            <person name="McCowan C."/>
            <person name="Murphy C."/>
            <person name="Neiman D."/>
            <person name="Pearson M."/>
            <person name="Priest M."/>
            <person name="Roberts A."/>
            <person name="Saif S."/>
            <person name="Shea T."/>
            <person name="Sisk P."/>
            <person name="Sykes S."/>
            <person name="Wortman J."/>
            <person name="Nusbaum C."/>
            <person name="Birren B."/>
        </authorList>
    </citation>
    <scope>NUCLEOTIDE SEQUENCE [LARGE SCALE GENOMIC DNA]</scope>
    <source>
        <strain evidence="6 7">90A8</strain>
    </source>
</reference>
<dbReference type="NCBIfam" id="TIGR00787">
    <property type="entry name" value="dctP"/>
    <property type="match status" value="1"/>
</dbReference>
<gene>
    <name evidence="6" type="ORF">HMPREF1090_02315</name>
</gene>
<dbReference type="InterPro" id="IPR004682">
    <property type="entry name" value="TRAP_DctP"/>
</dbReference>
<accession>A0A0E2HB48</accession>
<dbReference type="RefSeq" id="WP_002595741.1">
    <property type="nucleotide sequence ID" value="NZ_KB851020.1"/>
</dbReference>
<organism evidence="6 7">
    <name type="scientific">[Clostridium] clostridioforme 90A8</name>
    <dbReference type="NCBI Taxonomy" id="999408"/>
    <lineage>
        <taxon>Bacteria</taxon>
        <taxon>Bacillati</taxon>
        <taxon>Bacillota</taxon>
        <taxon>Clostridia</taxon>
        <taxon>Lachnospirales</taxon>
        <taxon>Lachnospiraceae</taxon>
        <taxon>Enterocloster</taxon>
    </lineage>
</organism>
<evidence type="ECO:0000256" key="4">
    <source>
        <dbReference type="ARBA" id="ARBA00022729"/>
    </source>
</evidence>
<dbReference type="PANTHER" id="PTHR33376:SF4">
    <property type="entry name" value="SIALIC ACID-BINDING PERIPLASMIC PROTEIN SIAP"/>
    <property type="match status" value="1"/>
</dbReference>
<dbReference type="PANTHER" id="PTHR33376">
    <property type="match status" value="1"/>
</dbReference>
<evidence type="ECO:0000256" key="1">
    <source>
        <dbReference type="ARBA" id="ARBA00004196"/>
    </source>
</evidence>
<dbReference type="PIRSF" id="PIRSF006470">
    <property type="entry name" value="DctB"/>
    <property type="match status" value="1"/>
</dbReference>
<dbReference type="GO" id="GO:0055085">
    <property type="term" value="P:transmembrane transport"/>
    <property type="evidence" value="ECO:0007669"/>
    <property type="project" value="InterPro"/>
</dbReference>
<dbReference type="GO" id="GO:0030288">
    <property type="term" value="C:outer membrane-bounded periplasmic space"/>
    <property type="evidence" value="ECO:0007669"/>
    <property type="project" value="InterPro"/>
</dbReference>
<dbReference type="Proteomes" id="UP000013085">
    <property type="component" value="Unassembled WGS sequence"/>
</dbReference>
<evidence type="ECO:0000313" key="7">
    <source>
        <dbReference type="Proteomes" id="UP000013085"/>
    </source>
</evidence>
<proteinExistence type="inferred from homology"/>
<evidence type="ECO:0000313" key="6">
    <source>
        <dbReference type="EMBL" id="ENZ15169.1"/>
    </source>
</evidence>
<sequence>MKQLQLKKVMGVTMSLVLAMSLTACGTSSDNKNDTTGASAAAQTEAAAQTADSGAAASTETVALRLGHTQSTEHLLNTSAENFAALVEERSGGAIHIDVYPSETLGTNTELAEACSEGDVDLYISATGQYTSRYTPFTIVEAFYMFRDLDHMMKFYDSDSHQTLVDGLAEACNVNILADLYYGARQMTTSGKALKTADDLAGLKMRAANEPLPIAAFTQLGASPTPIAYNETYLALQQHTVDGQENPPASISAMKFYEVQDYLNLTYHQFQMLSIFMSDTAMQKLSQEQIDIMYDCAKEVAKEHNTKAIEQEQEYIEEIGKYSEIVEPDIESFREKIAPMYDQFKDQWVDGMYEAIQAM</sequence>
<dbReference type="Pfam" id="PF03480">
    <property type="entry name" value="DctP"/>
    <property type="match status" value="1"/>
</dbReference>
<comment type="similarity">
    <text evidence="2">Belongs to the bacterial solute-binding protein 7 family.</text>
</comment>
<name>A0A0E2HB48_9FIRM</name>
<feature type="signal peptide" evidence="5">
    <location>
        <begin position="1"/>
        <end position="24"/>
    </location>
</feature>
<keyword evidence="4 5" id="KW-0732">Signal</keyword>
<dbReference type="InterPro" id="IPR018389">
    <property type="entry name" value="DctP_fam"/>
</dbReference>
<protein>
    <submittedName>
        <fullName evidence="6">DctP family TRAP transporter solute receptor</fullName>
    </submittedName>
</protein>
<evidence type="ECO:0000256" key="2">
    <source>
        <dbReference type="ARBA" id="ARBA00009023"/>
    </source>
</evidence>
<keyword evidence="3" id="KW-0813">Transport</keyword>
<keyword evidence="6" id="KW-0675">Receptor</keyword>
<dbReference type="CDD" id="cd13672">
    <property type="entry name" value="PBP2_TRAP_Siap"/>
    <property type="match status" value="1"/>
</dbReference>
<comment type="subcellular location">
    <subcellularLocation>
        <location evidence="1">Cell envelope</location>
    </subcellularLocation>
</comment>
<dbReference type="NCBIfam" id="NF037995">
    <property type="entry name" value="TRAP_S1"/>
    <property type="match status" value="1"/>
</dbReference>
<dbReference type="AlphaFoldDB" id="A0A0E2HB48"/>
<feature type="chain" id="PRO_5038901733" evidence="5">
    <location>
        <begin position="25"/>
        <end position="359"/>
    </location>
</feature>
<dbReference type="HOGENOM" id="CLU_036176_1_2_9"/>
<evidence type="ECO:0000256" key="5">
    <source>
        <dbReference type="SAM" id="SignalP"/>
    </source>
</evidence>
<dbReference type="InterPro" id="IPR038404">
    <property type="entry name" value="TRAP_DctP_sf"/>
</dbReference>
<evidence type="ECO:0000256" key="3">
    <source>
        <dbReference type="ARBA" id="ARBA00022448"/>
    </source>
</evidence>
<dbReference type="EMBL" id="AGYR01000024">
    <property type="protein sequence ID" value="ENZ15169.1"/>
    <property type="molecule type" value="Genomic_DNA"/>
</dbReference>
<dbReference type="PATRIC" id="fig|999408.3.peg.2487"/>
<dbReference type="Gene3D" id="3.40.190.170">
    <property type="entry name" value="Bacterial extracellular solute-binding protein, family 7"/>
    <property type="match status" value="1"/>
</dbReference>
<comment type="caution">
    <text evidence="6">The sequence shown here is derived from an EMBL/GenBank/DDBJ whole genome shotgun (WGS) entry which is preliminary data.</text>
</comment>
<dbReference type="PROSITE" id="PS51257">
    <property type="entry name" value="PROKAR_LIPOPROTEIN"/>
    <property type="match status" value="1"/>
</dbReference>